<dbReference type="HOGENOM" id="CLU_1072706_0_0_7"/>
<accession>E8QHF8</accession>
<feature type="coiled-coil region" evidence="1">
    <location>
        <begin position="155"/>
        <end position="182"/>
    </location>
</feature>
<dbReference type="KEGG" id="hpn:HPIN_06130"/>
<proteinExistence type="predicted"/>
<dbReference type="RefSeq" id="WP_000381809.1">
    <property type="nucleotide sequence ID" value="NC_017372.1"/>
</dbReference>
<evidence type="ECO:0000313" key="2">
    <source>
        <dbReference type="EMBL" id="ADU80420.1"/>
    </source>
</evidence>
<reference evidence="3" key="1">
    <citation type="submission" date="2010-11" db="EMBL/GenBank/DDBJ databases">
        <title>Genome sequence of Helicobacter pylori strain India7.</title>
        <authorList>
            <person name="Kersulyte D."/>
            <person name="Mukhopadhyay A."/>
            <person name="Choudhury A."/>
            <person name="Nair G.B."/>
            <person name="Berg D.E."/>
        </authorList>
    </citation>
    <scope>NUCLEOTIDE SEQUENCE [LARGE SCALE GENOMIC DNA]</scope>
    <source>
        <strain evidence="3">India7</strain>
    </source>
</reference>
<name>E8QHF8_HELP7</name>
<dbReference type="PATRIC" id="fig|907238.3.peg.1220"/>
<dbReference type="EMBL" id="CP002331">
    <property type="protein sequence ID" value="ADU80420.1"/>
    <property type="molecule type" value="Genomic_DNA"/>
</dbReference>
<dbReference type="Proteomes" id="UP000009059">
    <property type="component" value="Chromosome"/>
</dbReference>
<gene>
    <name evidence="2" type="ordered locus">HPIN_06130</name>
</gene>
<sequence>MDTTRFIRNFTLFKEALQKQNFNNKDLNTISMQAALQSEQLALNEEAQGLQSEQLRAKMQIDFLGMLANLQNAKAETLNKLIQCQAMLKSLKDNALINRANAFISLLQVRANAANDITFHNFETAFKIIAQIGSEYEQISLNNGGTVSMKEKEQTNELKMILNNLSKELDKLNEQSEVNSIQVFSDKLEVLKDAPVRLWGFSTLSNATEGFYNEANEQIASGSVCLFRSDKVGKHTITFKASNAKTSLAKDITISVIANKLKERIS</sequence>
<keyword evidence="1" id="KW-0175">Coiled coil</keyword>
<evidence type="ECO:0000313" key="3">
    <source>
        <dbReference type="Proteomes" id="UP000009059"/>
    </source>
</evidence>
<organism evidence="2 3">
    <name type="scientific">Helicobacter pylori (strain India7)</name>
    <dbReference type="NCBI Taxonomy" id="907238"/>
    <lineage>
        <taxon>Bacteria</taxon>
        <taxon>Pseudomonadati</taxon>
        <taxon>Campylobacterota</taxon>
        <taxon>Epsilonproteobacteria</taxon>
        <taxon>Campylobacterales</taxon>
        <taxon>Helicobacteraceae</taxon>
        <taxon>Helicobacter</taxon>
    </lineage>
</organism>
<protein>
    <submittedName>
        <fullName evidence="2">Uncharacterized protein</fullName>
    </submittedName>
</protein>
<evidence type="ECO:0000256" key="1">
    <source>
        <dbReference type="SAM" id="Coils"/>
    </source>
</evidence>
<dbReference type="AlphaFoldDB" id="E8QHF8"/>